<comment type="caution">
    <text evidence="1">The sequence shown here is derived from an EMBL/GenBank/DDBJ whole genome shotgun (WGS) entry which is preliminary data.</text>
</comment>
<organism evidence="1 2">
    <name type="scientific">Peronosclerospora sorghi</name>
    <dbReference type="NCBI Taxonomy" id="230839"/>
    <lineage>
        <taxon>Eukaryota</taxon>
        <taxon>Sar</taxon>
        <taxon>Stramenopiles</taxon>
        <taxon>Oomycota</taxon>
        <taxon>Peronosporomycetes</taxon>
        <taxon>Peronosporales</taxon>
        <taxon>Peronosporaceae</taxon>
        <taxon>Peronosclerospora</taxon>
    </lineage>
</organism>
<protein>
    <submittedName>
        <fullName evidence="1">Uncharacterized protein</fullName>
    </submittedName>
</protein>
<accession>A0ACC0WTZ1</accession>
<dbReference type="Proteomes" id="UP001163321">
    <property type="component" value="Chromosome 1"/>
</dbReference>
<evidence type="ECO:0000313" key="2">
    <source>
        <dbReference type="Proteomes" id="UP001163321"/>
    </source>
</evidence>
<evidence type="ECO:0000313" key="1">
    <source>
        <dbReference type="EMBL" id="KAI9922388.1"/>
    </source>
</evidence>
<dbReference type="EMBL" id="CM047580">
    <property type="protein sequence ID" value="KAI9922388.1"/>
    <property type="molecule type" value="Genomic_DNA"/>
</dbReference>
<name>A0ACC0WTZ1_9STRA</name>
<gene>
    <name evidence="1" type="ORF">PsorP6_001572</name>
</gene>
<keyword evidence="2" id="KW-1185">Reference proteome</keyword>
<proteinExistence type="predicted"/>
<reference evidence="1 2" key="1">
    <citation type="journal article" date="2022" name="bioRxiv">
        <title>The genome of the oomycete Peronosclerospora sorghi, a cosmopolitan pathogen of maize and sorghum, is inflated with dispersed pseudogenes.</title>
        <authorList>
            <person name="Fletcher K."/>
            <person name="Martin F."/>
            <person name="Isakeit T."/>
            <person name="Cavanaugh K."/>
            <person name="Magill C."/>
            <person name="Michelmore R."/>
        </authorList>
    </citation>
    <scope>NUCLEOTIDE SEQUENCE [LARGE SCALE GENOMIC DNA]</scope>
    <source>
        <strain evidence="1">P6</strain>
    </source>
</reference>
<sequence>MPYQTLQCQDEEQRCEWASLPNAERDAEPARQDSHKPHEFVGESQVSQRREEEKPAEKVHRKFLSKGLILSSSDPHRHKQIKDVVHSSLCLSRGPPAAGARLQQVPPPPHLAVPRPLRLSLAHGPAADDHSSTPPPPANEAFRSSFLVLVTKAVELCFPPHKSKRNALVLSRVGSLKVS</sequence>